<organism evidence="1 2">
    <name type="scientific">Rathayibacter tritici</name>
    <dbReference type="NCBI Taxonomy" id="33888"/>
    <lineage>
        <taxon>Bacteria</taxon>
        <taxon>Bacillati</taxon>
        <taxon>Actinomycetota</taxon>
        <taxon>Actinomycetes</taxon>
        <taxon>Micrococcales</taxon>
        <taxon>Microbacteriaceae</taxon>
        <taxon>Rathayibacter</taxon>
    </lineage>
</organism>
<name>A0A160KV60_9MICO</name>
<accession>A0A160KV60</accession>
<gene>
    <name evidence="1" type="ORF">A6122_2704</name>
</gene>
<keyword evidence="2" id="KW-1185">Reference proteome</keyword>
<dbReference type="EMBL" id="CP015515">
    <property type="protein sequence ID" value="AND17816.1"/>
    <property type="molecule type" value="Genomic_DNA"/>
</dbReference>
<reference evidence="1 2" key="1">
    <citation type="submission" date="2016-05" db="EMBL/GenBank/DDBJ databases">
        <title>Complete genome sequence of Rathayibacter tritici NCPPB 1953.</title>
        <authorList>
            <person name="Park J."/>
            <person name="Lee H.-H."/>
            <person name="Lee S.-W."/>
            <person name="Seo Y.-S."/>
        </authorList>
    </citation>
    <scope>NUCLEOTIDE SEQUENCE [LARGE SCALE GENOMIC DNA]</scope>
    <source>
        <strain evidence="1 2">NCPPB 1953</strain>
    </source>
</reference>
<dbReference type="Proteomes" id="UP000077071">
    <property type="component" value="Chromosome"/>
</dbReference>
<protein>
    <submittedName>
        <fullName evidence="1">Uncharacterized protein</fullName>
    </submittedName>
</protein>
<evidence type="ECO:0000313" key="1">
    <source>
        <dbReference type="EMBL" id="AND17816.1"/>
    </source>
</evidence>
<dbReference type="KEGG" id="rtn:A6122_2704"/>
<sequence>MEVLAKDGSTYSFSEQLSPAASTTSSSGQALRAVNCVDAPPTRTIINELQVDINLCVIYGQVDSPVNDTWTRSIIVDWTVYPGWNSAQSRISTIPSEGSPTLTGTVTSQRQNGVLPPTELSSAAFTMSGNDVQAGYVVGGLTTGGSHSVKMEDLEVSDPTYSFNHVVGVGEATPRFECDSEQERCFYPNGEEAGL</sequence>
<evidence type="ECO:0000313" key="2">
    <source>
        <dbReference type="Proteomes" id="UP000077071"/>
    </source>
</evidence>
<dbReference type="AlphaFoldDB" id="A0A160KV60"/>
<proteinExistence type="predicted"/>
<dbReference type="PATRIC" id="fig|33888.3.peg.3034"/>